<dbReference type="Pfam" id="PF17289">
    <property type="entry name" value="Terminase_6C"/>
    <property type="match status" value="1"/>
</dbReference>
<evidence type="ECO:0000313" key="3">
    <source>
        <dbReference type="EMBL" id="BBH86801.1"/>
    </source>
</evidence>
<evidence type="ECO:0000259" key="2">
    <source>
        <dbReference type="Pfam" id="PF17289"/>
    </source>
</evidence>
<dbReference type="InterPro" id="IPR035421">
    <property type="entry name" value="Terminase_6C"/>
</dbReference>
<dbReference type="Gene3D" id="3.40.50.300">
    <property type="entry name" value="P-loop containing nucleotide triphosphate hydrolases"/>
    <property type="match status" value="1"/>
</dbReference>
<protein>
    <recommendedName>
        <fullName evidence="2">Terminase large subunit gp17-like C-terminal domain-containing protein</fullName>
    </recommendedName>
</protein>
<dbReference type="EMBL" id="AP019376">
    <property type="protein sequence ID" value="BBH86801.1"/>
    <property type="molecule type" value="Genomic_DNA"/>
</dbReference>
<name>A0A455SHJ4_9CHLR</name>
<reference evidence="3" key="1">
    <citation type="submission" date="2018-12" db="EMBL/GenBank/DDBJ databases">
        <title>Novel natural products biosynthetic potential of the class Ktedonobacteria.</title>
        <authorList>
            <person name="Zheng Y."/>
            <person name="Saitou A."/>
            <person name="Wang C.M."/>
            <person name="Toyoda A."/>
            <person name="Minakuchi Y."/>
            <person name="Sekiguchi Y."/>
            <person name="Ueda K."/>
            <person name="Takano H."/>
            <person name="Sakai Y."/>
            <person name="Yokota A."/>
            <person name="Yabe S."/>
        </authorList>
    </citation>
    <scope>NUCLEOTIDE SEQUENCE</scope>
    <source>
        <strain evidence="3">COM3</strain>
    </source>
</reference>
<dbReference type="Gene3D" id="3.30.420.240">
    <property type="match status" value="1"/>
</dbReference>
<dbReference type="AlphaFoldDB" id="A0A455SHJ4"/>
<gene>
    <name evidence="3" type="ORF">KTC_15520</name>
</gene>
<proteinExistence type="predicted"/>
<dbReference type="InterPro" id="IPR027417">
    <property type="entry name" value="P-loop_NTPase"/>
</dbReference>
<keyword evidence="1" id="KW-1188">Viral release from host cell</keyword>
<sequence length="477" mass="53516">MTERRIGWFAREVLGRPLYWYQEEVGDAILESVLSGAGRTFTVMFARQMGKNQLSAVLEAYLLFCMDEGSIVKAAPTYKPQVVNSRQRLLSLLESPLTAPRLWKSYGYIVGLAPAPEAGQSGPRVLFFSAGRESHIVGATASLLLEVDEAQDVAPEKFDIELKPMASTTNATTVLYGTAWTDDTLLARMRAHNLELERQDGIKRHFEYDWTTLAAINPRYRAFVEGEIARLGADHLSIRTQYLLQPLDNNGRFLGEVQLQQLQGSHCWQAEPDEQALYIAGLDIGGEAREAESHDSTVLTIARVSWNEFDLPCLHIVHHCCWNGMTHLAQYAALSHLIERWNIRRLVVDRTGLGEGLASLLCERFGEERVQPFQFTRQSKSRLAYHLLSLIQAGRCTLYRPEGAPALLYTECWKQLTLTRCASAGEGLLSFSVDPSEGHDDMVMSLALCAEALKSMLPAAERSLIVRPRPRYLDGRF</sequence>
<evidence type="ECO:0000256" key="1">
    <source>
        <dbReference type="ARBA" id="ARBA00022612"/>
    </source>
</evidence>
<organism evidence="3">
    <name type="scientific">Thermosporothrix sp. COM3</name>
    <dbReference type="NCBI Taxonomy" id="2490863"/>
    <lineage>
        <taxon>Bacteria</taxon>
        <taxon>Bacillati</taxon>
        <taxon>Chloroflexota</taxon>
        <taxon>Ktedonobacteria</taxon>
        <taxon>Ktedonobacterales</taxon>
        <taxon>Thermosporotrichaceae</taxon>
        <taxon>Thermosporothrix</taxon>
    </lineage>
</organism>
<feature type="domain" description="Terminase large subunit gp17-like C-terminal" evidence="2">
    <location>
        <begin position="281"/>
        <end position="446"/>
    </location>
</feature>
<accession>A0A455SHJ4</accession>